<proteinExistence type="predicted"/>
<dbReference type="STRING" id="285458.BGM19_20370"/>
<evidence type="ECO:0000313" key="2">
    <source>
        <dbReference type="EMBL" id="OEJ25869.1"/>
    </source>
</evidence>
<reference evidence="2 3" key="1">
    <citation type="submission" date="2016-08" db="EMBL/GenBank/DDBJ databases">
        <title>Complete genome sequence of Streptomyces agglomeratus strain 6-3-2, a novel anti-MRSA actinomycete isolated from Wuli of Tebit, China.</title>
        <authorList>
            <person name="Chen X."/>
        </authorList>
    </citation>
    <scope>NUCLEOTIDE SEQUENCE [LARGE SCALE GENOMIC DNA]</scope>
    <source>
        <strain evidence="2 3">6-3-2</strain>
    </source>
</reference>
<feature type="chain" id="PRO_5039104555" description="5'-nucleotidase" evidence="1">
    <location>
        <begin position="25"/>
        <end position="64"/>
    </location>
</feature>
<comment type="caution">
    <text evidence="2">The sequence shown here is derived from an EMBL/GenBank/DDBJ whole genome shotgun (WGS) entry which is preliminary data.</text>
</comment>
<name>A0A1E5P8K6_9ACTN</name>
<keyword evidence="1" id="KW-0732">Signal</keyword>
<evidence type="ECO:0000313" key="3">
    <source>
        <dbReference type="Proteomes" id="UP000095759"/>
    </source>
</evidence>
<dbReference type="AlphaFoldDB" id="A0A1E5P8K6"/>
<evidence type="ECO:0000256" key="1">
    <source>
        <dbReference type="SAM" id="SignalP"/>
    </source>
</evidence>
<organism evidence="2 3">
    <name type="scientific">Streptomyces agglomeratus</name>
    <dbReference type="NCBI Taxonomy" id="285458"/>
    <lineage>
        <taxon>Bacteria</taxon>
        <taxon>Bacillati</taxon>
        <taxon>Actinomycetota</taxon>
        <taxon>Actinomycetes</taxon>
        <taxon>Kitasatosporales</taxon>
        <taxon>Streptomycetaceae</taxon>
        <taxon>Streptomyces</taxon>
    </lineage>
</organism>
<sequence>MYKRMLRSVLAATFVAALAYGALGGDDISWNTEASAPGDISWGTEAASAPGDISWGVAPAHADA</sequence>
<protein>
    <recommendedName>
        <fullName evidence="4">5'-nucleotidase</fullName>
    </recommendedName>
</protein>
<dbReference type="OrthoDB" id="4238135at2"/>
<dbReference type="EMBL" id="MEHJ01000001">
    <property type="protein sequence ID" value="OEJ25869.1"/>
    <property type="molecule type" value="Genomic_DNA"/>
</dbReference>
<gene>
    <name evidence="2" type="ORF">AS594_16565</name>
</gene>
<feature type="signal peptide" evidence="1">
    <location>
        <begin position="1"/>
        <end position="24"/>
    </location>
</feature>
<accession>A0A1E5P8K6</accession>
<evidence type="ECO:0008006" key="4">
    <source>
        <dbReference type="Google" id="ProtNLM"/>
    </source>
</evidence>
<keyword evidence="3" id="KW-1185">Reference proteome</keyword>
<dbReference type="Proteomes" id="UP000095759">
    <property type="component" value="Unassembled WGS sequence"/>
</dbReference>